<evidence type="ECO:0000256" key="1">
    <source>
        <dbReference type="ARBA" id="ARBA00023122"/>
    </source>
</evidence>
<dbReference type="InterPro" id="IPR046342">
    <property type="entry name" value="CBS_dom_sf"/>
</dbReference>
<sequence length="132" mass="14112">MTQQPVTVTPDTSAVEAYERMKSRNIHRLPVVEQDDRLVGIVTSSDIEGAVSFSEATGGWSEARFALAGSTVSEMMTSKPITIAPTNSMGQAAQLLLKHHLSGLPVVEDGKLVGIISETDVFRLVVALCGEE</sequence>
<dbReference type="PANTHER" id="PTHR43080:SF2">
    <property type="entry name" value="CBS DOMAIN-CONTAINING PROTEIN"/>
    <property type="match status" value="1"/>
</dbReference>
<dbReference type="InterPro" id="IPR051257">
    <property type="entry name" value="Diverse_CBS-Domain"/>
</dbReference>
<dbReference type="OrthoDB" id="160124at2"/>
<dbReference type="InterPro" id="IPR000644">
    <property type="entry name" value="CBS_dom"/>
</dbReference>
<keyword evidence="5" id="KW-1185">Reference proteome</keyword>
<name>A0A2A6RIC3_9CHLR</name>
<feature type="domain" description="CBS" evidence="3">
    <location>
        <begin position="76"/>
        <end position="132"/>
    </location>
</feature>
<reference evidence="5" key="1">
    <citation type="submission" date="2017-08" db="EMBL/GenBank/DDBJ databases">
        <authorList>
            <person name="Grouzdev D.S."/>
            <person name="Gaisin V.A."/>
            <person name="Rysina M.S."/>
            <person name="Gorlenko V.M."/>
        </authorList>
    </citation>
    <scope>NUCLEOTIDE SEQUENCE [LARGE SCALE GENOMIC DNA]</scope>
    <source>
        <strain evidence="5">Kir15-3F</strain>
    </source>
</reference>
<dbReference type="AlphaFoldDB" id="A0A2A6RIC3"/>
<dbReference type="Proteomes" id="UP000220527">
    <property type="component" value="Unassembled WGS sequence"/>
</dbReference>
<gene>
    <name evidence="4" type="ORF">CJ255_12105</name>
</gene>
<accession>A0A2A6RIC3</accession>
<dbReference type="EMBL" id="NQWI01000051">
    <property type="protein sequence ID" value="PDW02827.1"/>
    <property type="molecule type" value="Genomic_DNA"/>
</dbReference>
<evidence type="ECO:0000256" key="2">
    <source>
        <dbReference type="PROSITE-ProRule" id="PRU00703"/>
    </source>
</evidence>
<evidence type="ECO:0000259" key="3">
    <source>
        <dbReference type="PROSITE" id="PS51371"/>
    </source>
</evidence>
<comment type="caution">
    <text evidence="4">The sequence shown here is derived from an EMBL/GenBank/DDBJ whole genome shotgun (WGS) entry which is preliminary data.</text>
</comment>
<dbReference type="SMART" id="SM00116">
    <property type="entry name" value="CBS"/>
    <property type="match status" value="2"/>
</dbReference>
<dbReference type="SUPFAM" id="SSF54631">
    <property type="entry name" value="CBS-domain pair"/>
    <property type="match status" value="1"/>
</dbReference>
<dbReference type="PANTHER" id="PTHR43080">
    <property type="entry name" value="CBS DOMAIN-CONTAINING PROTEIN CBSX3, MITOCHONDRIAL"/>
    <property type="match status" value="1"/>
</dbReference>
<organism evidence="4 5">
    <name type="scientific">Candidatus Viridilinea mediisalina</name>
    <dbReference type="NCBI Taxonomy" id="2024553"/>
    <lineage>
        <taxon>Bacteria</taxon>
        <taxon>Bacillati</taxon>
        <taxon>Chloroflexota</taxon>
        <taxon>Chloroflexia</taxon>
        <taxon>Chloroflexales</taxon>
        <taxon>Chloroflexineae</taxon>
        <taxon>Oscillochloridaceae</taxon>
        <taxon>Candidatus Viridilinea</taxon>
    </lineage>
</organism>
<dbReference type="Gene3D" id="3.10.580.10">
    <property type="entry name" value="CBS-domain"/>
    <property type="match status" value="1"/>
</dbReference>
<dbReference type="Pfam" id="PF00571">
    <property type="entry name" value="CBS"/>
    <property type="match status" value="2"/>
</dbReference>
<dbReference type="PROSITE" id="PS51371">
    <property type="entry name" value="CBS"/>
    <property type="match status" value="2"/>
</dbReference>
<proteinExistence type="predicted"/>
<keyword evidence="1 2" id="KW-0129">CBS domain</keyword>
<dbReference type="CDD" id="cd04584">
    <property type="entry name" value="CBS_pair_AcuB_like"/>
    <property type="match status" value="1"/>
</dbReference>
<evidence type="ECO:0000313" key="5">
    <source>
        <dbReference type="Proteomes" id="UP000220527"/>
    </source>
</evidence>
<feature type="domain" description="CBS" evidence="3">
    <location>
        <begin position="1"/>
        <end position="57"/>
    </location>
</feature>
<protein>
    <recommendedName>
        <fullName evidence="3">CBS domain-containing protein</fullName>
    </recommendedName>
</protein>
<evidence type="ECO:0000313" key="4">
    <source>
        <dbReference type="EMBL" id="PDW02827.1"/>
    </source>
</evidence>